<feature type="transmembrane region" description="Helical" evidence="1">
    <location>
        <begin position="108"/>
        <end position="136"/>
    </location>
</feature>
<feature type="transmembrane region" description="Helical" evidence="1">
    <location>
        <begin position="142"/>
        <end position="166"/>
    </location>
</feature>
<feature type="transmembrane region" description="Helical" evidence="1">
    <location>
        <begin position="435"/>
        <end position="457"/>
    </location>
</feature>
<evidence type="ECO:0000313" key="3">
    <source>
        <dbReference type="Proteomes" id="UP000261032"/>
    </source>
</evidence>
<dbReference type="EMBL" id="QUSL01000020">
    <property type="protein sequence ID" value="RGD83780.1"/>
    <property type="molecule type" value="Genomic_DNA"/>
</dbReference>
<sequence length="565" mass="66674">MKLNKRISMFISLFFNINKNYFFERYKFLQLKDKNKKILFTFWYIFKSQVFIIGSVLILQFLFKSDMLNTIVIILLLFSMMLGMDAKEWRLFYRFDFVSEIPDIKQRFLTVLLGNVVLKLFVENSLILLSLLLLIYTHISLFYLPLFLIIYIVVYASSLSLFFIIQSSPFRIKKIFSLINYIISFLFTVTFIYLLLDFVITIFITFSNNLDNRNILPTFINQGISVVKNLAMFIINNNIIALVLIVVYVMVVLLLNIFTIKYLEKSSYLDKEDSVYIVDNFIIVKLIKKILSILYRNKPTRLVLINKEFALFTHIYKYNFKDYFFIFIADRSMSFLISIFLIISKYEYSASSLIILLIVPIILLVDINSNVGVKLITNMSFITDYNTLLCSNTSGFDLNKLIKSKLSFYFSVKSGAYIIFILVYNFMYISLNMPLYMIIIGNLLNLVVLNFFPKLYFTNNLIYSRMNYKNYQKYLDESKILDFGVSEFYPLNLIFKIWIIIVFFVLIFTTIIPIVNINILLLISLLVILISILIVYLIMNKINKNIIHFIERGNYSADFAKIFKE</sequence>
<feature type="transmembrane region" description="Helical" evidence="1">
    <location>
        <begin position="519"/>
        <end position="539"/>
    </location>
</feature>
<feature type="transmembrane region" description="Helical" evidence="1">
    <location>
        <begin position="178"/>
        <end position="206"/>
    </location>
</feature>
<feature type="transmembrane region" description="Helical" evidence="1">
    <location>
        <begin position="239"/>
        <end position="258"/>
    </location>
</feature>
<proteinExistence type="predicted"/>
<dbReference type="GeneID" id="78228984"/>
<dbReference type="RefSeq" id="WP_008787720.1">
    <property type="nucleotide sequence ID" value="NZ_QUSL01000020.1"/>
</dbReference>
<feature type="transmembrane region" description="Helical" evidence="1">
    <location>
        <begin position="68"/>
        <end position="87"/>
    </location>
</feature>
<accession>A0A3E3EBG3</accession>
<dbReference type="Proteomes" id="UP000261032">
    <property type="component" value="Unassembled WGS sequence"/>
</dbReference>
<evidence type="ECO:0000313" key="2">
    <source>
        <dbReference type="EMBL" id="RGD83780.1"/>
    </source>
</evidence>
<feature type="transmembrane region" description="Helical" evidence="1">
    <location>
        <begin position="493"/>
        <end position="513"/>
    </location>
</feature>
<gene>
    <name evidence="2" type="ORF">DXB93_12165</name>
</gene>
<reference evidence="2 3" key="1">
    <citation type="submission" date="2018-08" db="EMBL/GenBank/DDBJ databases">
        <title>A genome reference for cultivated species of the human gut microbiota.</title>
        <authorList>
            <person name="Zou Y."/>
            <person name="Xue W."/>
            <person name="Luo G."/>
        </authorList>
    </citation>
    <scope>NUCLEOTIDE SEQUENCE [LARGE SCALE GENOMIC DNA]</scope>
    <source>
        <strain evidence="2 3">OM06-4</strain>
    </source>
</reference>
<feature type="transmembrane region" description="Helical" evidence="1">
    <location>
        <begin position="408"/>
        <end position="429"/>
    </location>
</feature>
<keyword evidence="1" id="KW-1133">Transmembrane helix</keyword>
<comment type="caution">
    <text evidence="2">The sequence shown here is derived from an EMBL/GenBank/DDBJ whole genome shotgun (WGS) entry which is preliminary data.</text>
</comment>
<evidence type="ECO:0000256" key="1">
    <source>
        <dbReference type="SAM" id="Phobius"/>
    </source>
</evidence>
<name>A0A3E3EBG3_9FIRM</name>
<keyword evidence="1" id="KW-0812">Transmembrane</keyword>
<feature type="transmembrane region" description="Helical" evidence="1">
    <location>
        <begin position="323"/>
        <end position="343"/>
    </location>
</feature>
<organism evidence="2 3">
    <name type="scientific">Thomasclavelia ramosa</name>
    <dbReference type="NCBI Taxonomy" id="1547"/>
    <lineage>
        <taxon>Bacteria</taxon>
        <taxon>Bacillati</taxon>
        <taxon>Bacillota</taxon>
        <taxon>Erysipelotrichia</taxon>
        <taxon>Erysipelotrichales</taxon>
        <taxon>Coprobacillaceae</taxon>
        <taxon>Thomasclavelia</taxon>
    </lineage>
</organism>
<feature type="transmembrane region" description="Helical" evidence="1">
    <location>
        <begin position="349"/>
        <end position="367"/>
    </location>
</feature>
<feature type="transmembrane region" description="Helical" evidence="1">
    <location>
        <begin position="38"/>
        <end position="62"/>
    </location>
</feature>
<protein>
    <submittedName>
        <fullName evidence="2">Uncharacterized protein</fullName>
    </submittedName>
</protein>
<keyword evidence="1" id="KW-0472">Membrane</keyword>
<dbReference type="AlphaFoldDB" id="A0A3E3EBG3"/>